<keyword evidence="3" id="KW-1185">Reference proteome</keyword>
<evidence type="ECO:0000313" key="3">
    <source>
        <dbReference type="Proteomes" id="UP000299102"/>
    </source>
</evidence>
<accession>A0A4C1SEU6</accession>
<protein>
    <submittedName>
        <fullName evidence="2">Uncharacterized protein</fullName>
    </submittedName>
</protein>
<proteinExistence type="predicted"/>
<dbReference type="EMBL" id="BGZK01000003">
    <property type="protein sequence ID" value="GBO99629.1"/>
    <property type="molecule type" value="Genomic_DNA"/>
</dbReference>
<sequence>MRVAKSELRTHTRPRRAAGRHLFTNNQLQTLNIKCGGICVGTFRRCLRSRTYYVDRADRQPSASERSRPPLYVARAECAGGEFFIGPAPGRGDVY</sequence>
<name>A0A4C1SEU6_EUMVA</name>
<reference evidence="2 3" key="1">
    <citation type="journal article" date="2019" name="Commun. Biol.">
        <title>The bagworm genome reveals a unique fibroin gene that provides high tensile strength.</title>
        <authorList>
            <person name="Kono N."/>
            <person name="Nakamura H."/>
            <person name="Ohtoshi R."/>
            <person name="Tomita M."/>
            <person name="Numata K."/>
            <person name="Arakawa K."/>
        </authorList>
    </citation>
    <scope>NUCLEOTIDE SEQUENCE [LARGE SCALE GENOMIC DNA]</scope>
</reference>
<dbReference type="Proteomes" id="UP000299102">
    <property type="component" value="Unassembled WGS sequence"/>
</dbReference>
<evidence type="ECO:0000256" key="1">
    <source>
        <dbReference type="SAM" id="MobiDB-lite"/>
    </source>
</evidence>
<dbReference type="AlphaFoldDB" id="A0A4C1SEU6"/>
<feature type="region of interest" description="Disordered" evidence="1">
    <location>
        <begin position="1"/>
        <end position="20"/>
    </location>
</feature>
<comment type="caution">
    <text evidence="2">The sequence shown here is derived from an EMBL/GenBank/DDBJ whole genome shotgun (WGS) entry which is preliminary data.</text>
</comment>
<organism evidence="2 3">
    <name type="scientific">Eumeta variegata</name>
    <name type="common">Bagworm moth</name>
    <name type="synonym">Eumeta japonica</name>
    <dbReference type="NCBI Taxonomy" id="151549"/>
    <lineage>
        <taxon>Eukaryota</taxon>
        <taxon>Metazoa</taxon>
        <taxon>Ecdysozoa</taxon>
        <taxon>Arthropoda</taxon>
        <taxon>Hexapoda</taxon>
        <taxon>Insecta</taxon>
        <taxon>Pterygota</taxon>
        <taxon>Neoptera</taxon>
        <taxon>Endopterygota</taxon>
        <taxon>Lepidoptera</taxon>
        <taxon>Glossata</taxon>
        <taxon>Ditrysia</taxon>
        <taxon>Tineoidea</taxon>
        <taxon>Psychidae</taxon>
        <taxon>Oiketicinae</taxon>
        <taxon>Eumeta</taxon>
    </lineage>
</organism>
<gene>
    <name evidence="2" type="ORF">EVAR_756_1</name>
</gene>
<evidence type="ECO:0000313" key="2">
    <source>
        <dbReference type="EMBL" id="GBO99629.1"/>
    </source>
</evidence>
<feature type="compositionally biased region" description="Basic and acidic residues" evidence="1">
    <location>
        <begin position="1"/>
        <end position="10"/>
    </location>
</feature>